<evidence type="ECO:0000256" key="3">
    <source>
        <dbReference type="ARBA" id="ARBA00022989"/>
    </source>
</evidence>
<feature type="region of interest" description="Disordered" evidence="5">
    <location>
        <begin position="777"/>
        <end position="796"/>
    </location>
</feature>
<dbReference type="CDD" id="cd14978">
    <property type="entry name" value="7tmA_FMRFamide_R-like"/>
    <property type="match status" value="1"/>
</dbReference>
<dbReference type="SUPFAM" id="SSF81321">
    <property type="entry name" value="Family A G protein-coupled receptor-like"/>
    <property type="match status" value="2"/>
</dbReference>
<dbReference type="InterPro" id="IPR000276">
    <property type="entry name" value="GPCR_Rhodpsn"/>
</dbReference>
<dbReference type="AlphaFoldDB" id="A0A4E0RKW5"/>
<dbReference type="EMBL" id="JXXN02003123">
    <property type="protein sequence ID" value="THD21938.1"/>
    <property type="molecule type" value="Genomic_DNA"/>
</dbReference>
<feature type="transmembrane region" description="Helical" evidence="6">
    <location>
        <begin position="467"/>
        <end position="490"/>
    </location>
</feature>
<feature type="transmembrane region" description="Helical" evidence="6">
    <location>
        <begin position="169"/>
        <end position="194"/>
    </location>
</feature>
<accession>A0A4E0RKW5</accession>
<feature type="transmembrane region" description="Helical" evidence="6">
    <location>
        <begin position="121"/>
        <end position="142"/>
    </location>
</feature>
<evidence type="ECO:0000256" key="4">
    <source>
        <dbReference type="ARBA" id="ARBA00023136"/>
    </source>
</evidence>
<feature type="transmembrane region" description="Helical" evidence="6">
    <location>
        <begin position="515"/>
        <end position="538"/>
    </location>
</feature>
<organism evidence="8 9">
    <name type="scientific">Fasciola hepatica</name>
    <name type="common">Liver fluke</name>
    <dbReference type="NCBI Taxonomy" id="6192"/>
    <lineage>
        <taxon>Eukaryota</taxon>
        <taxon>Metazoa</taxon>
        <taxon>Spiralia</taxon>
        <taxon>Lophotrochozoa</taxon>
        <taxon>Platyhelminthes</taxon>
        <taxon>Trematoda</taxon>
        <taxon>Digenea</taxon>
        <taxon>Plagiorchiida</taxon>
        <taxon>Echinostomata</taxon>
        <taxon>Echinostomatoidea</taxon>
        <taxon>Fasciolidae</taxon>
        <taxon>Fasciola</taxon>
    </lineage>
</organism>
<evidence type="ECO:0000256" key="6">
    <source>
        <dbReference type="SAM" id="Phobius"/>
    </source>
</evidence>
<evidence type="ECO:0000313" key="9">
    <source>
        <dbReference type="Proteomes" id="UP000230066"/>
    </source>
</evidence>
<dbReference type="GO" id="GO:0008528">
    <property type="term" value="F:G protein-coupled peptide receptor activity"/>
    <property type="evidence" value="ECO:0007669"/>
    <property type="project" value="InterPro"/>
</dbReference>
<dbReference type="GO" id="GO:0016020">
    <property type="term" value="C:membrane"/>
    <property type="evidence" value="ECO:0007669"/>
    <property type="project" value="UniProtKB-SubCell"/>
</dbReference>
<dbReference type="Gene3D" id="1.20.1070.10">
    <property type="entry name" value="Rhodopsin 7-helix transmembrane proteins"/>
    <property type="match status" value="2"/>
</dbReference>
<protein>
    <recommendedName>
        <fullName evidence="7">G-protein coupled receptors family 1 profile domain-containing protein</fullName>
    </recommendedName>
</protein>
<evidence type="ECO:0000256" key="5">
    <source>
        <dbReference type="SAM" id="MobiDB-lite"/>
    </source>
</evidence>
<keyword evidence="4 6" id="KW-0472">Membrane</keyword>
<keyword evidence="2 6" id="KW-0812">Transmembrane</keyword>
<evidence type="ECO:0000256" key="2">
    <source>
        <dbReference type="ARBA" id="ARBA00022692"/>
    </source>
</evidence>
<gene>
    <name evidence="8" type="ORF">D915_007361</name>
</gene>
<keyword evidence="3 6" id="KW-1133">Transmembrane helix</keyword>
<dbReference type="Pfam" id="PF10324">
    <property type="entry name" value="7TM_GPCR_Srw"/>
    <property type="match status" value="1"/>
</dbReference>
<comment type="caution">
    <text evidence="8">The sequence shown here is derived from an EMBL/GenBank/DDBJ whole genome shotgun (WGS) entry which is preliminary data.</text>
</comment>
<reference evidence="8" key="1">
    <citation type="submission" date="2019-03" db="EMBL/GenBank/DDBJ databases">
        <title>Improved annotation for the trematode Fasciola hepatica.</title>
        <authorList>
            <person name="Choi Y.-J."/>
            <person name="Martin J."/>
            <person name="Mitreva M."/>
        </authorList>
    </citation>
    <scope>NUCLEOTIDE SEQUENCE [LARGE SCALE GENOMIC DNA]</scope>
</reference>
<dbReference type="InterPro" id="IPR017452">
    <property type="entry name" value="GPCR_Rhodpsn_7TM"/>
</dbReference>
<dbReference type="PANTHER" id="PTHR46641">
    <property type="entry name" value="FMRFAMIDE RECEPTOR-RELATED"/>
    <property type="match status" value="1"/>
</dbReference>
<dbReference type="Proteomes" id="UP000230066">
    <property type="component" value="Unassembled WGS sequence"/>
</dbReference>
<dbReference type="PRINTS" id="PR00237">
    <property type="entry name" value="GPCRRHODOPSN"/>
</dbReference>
<feature type="transmembrane region" description="Helical" evidence="6">
    <location>
        <begin position="303"/>
        <end position="323"/>
    </location>
</feature>
<evidence type="ECO:0000259" key="7">
    <source>
        <dbReference type="PROSITE" id="PS50262"/>
    </source>
</evidence>
<dbReference type="PANTHER" id="PTHR46641:SF2">
    <property type="entry name" value="FMRFAMIDE RECEPTOR"/>
    <property type="match status" value="1"/>
</dbReference>
<evidence type="ECO:0000256" key="1">
    <source>
        <dbReference type="ARBA" id="ARBA00004370"/>
    </source>
</evidence>
<dbReference type="PROSITE" id="PS50262">
    <property type="entry name" value="G_PROTEIN_RECEP_F1_2"/>
    <property type="match status" value="1"/>
</dbReference>
<feature type="domain" description="G-protein coupled receptors family 1 profile" evidence="7">
    <location>
        <begin position="103"/>
        <end position="535"/>
    </location>
</feature>
<feature type="transmembrane region" description="Helical" evidence="6">
    <location>
        <begin position="89"/>
        <end position="109"/>
    </location>
</feature>
<dbReference type="InterPro" id="IPR019427">
    <property type="entry name" value="7TM_GPCR_serpentine_rcpt_Srw"/>
</dbReference>
<comment type="subcellular location">
    <subcellularLocation>
        <location evidence="1">Membrane</location>
    </subcellularLocation>
</comment>
<evidence type="ECO:0000313" key="8">
    <source>
        <dbReference type="EMBL" id="THD21938.1"/>
    </source>
</evidence>
<feature type="transmembrane region" description="Helical" evidence="6">
    <location>
        <begin position="387"/>
        <end position="405"/>
    </location>
</feature>
<feature type="transmembrane region" description="Helical" evidence="6">
    <location>
        <begin position="20"/>
        <end position="37"/>
    </location>
</feature>
<dbReference type="InterPro" id="IPR052954">
    <property type="entry name" value="GPCR-Ligand_Int"/>
</dbReference>
<proteinExistence type="predicted"/>
<name>A0A4E0RKW5_FASHE</name>
<sequence>MPNVSDSKFEPKGKGKTKRLLLSPLLIATMGFWITAANSSQSDLDSYTSEYTNASMNVITPGHDDIDDEVTSSAPANQTQNCSLSSAEFVIYFYIQTSICFVGFLLNLINLAVFRRPQFSGAAYTYMTAMSVADALTLLNYMPVGLLRCTGYFPYCQNASFKAFRTAVFYYNAYVTFAVNNMSEAASVWFTVLLSIERYMAMRNLGVSFRIRRNRPKAVSEKKTSDLLSTRDCQSDSLECRPTCSYNVYQSPELIRDGENCRITQRIVNILRHCTTCRDCVSCPRCHVCMPGSFRKLDVRHSIIVVTLLSIILNIPFFFAQAVKDVSPTFVSVTNWTNNDTDIVNYTAPSFSGTSSTGPQPATRLRIEMTQFGQSEFYKAFTWFKTVLVQILPLVFLCVANFRLFHFIRVAGHRRQQVLSGNSATKSYNMDRQTHKRKLVGKHKQNLRNPMVNGGSSSRWQIAQRKLTILLIVIVALFIAGQIPQSIAYVEIYTAFIKPLHSSCAPLYCCRPYQIYRAVANTACLFTYAVNFFVYLILNKHFRRQLRVWCRPLCLCCVRISMKPPFRLRGSLSNIVSPVRREPQTLPADMYGNNEFSRNGRGPFTQLLPTDYPSEAMSAPEAYGLLPNHNKLHLKLHSGEKRSYSQLFRALRQTCAPRRSSHLTTHQTNGSSTHSANVYRVNIGQAYSEQPIQHRNYLTEIQFRSGQRPFISQSYKTCYSYDSILKKVVVERDLCLYYAASSGKDPISSSVTIYQPHEQCSPLVHYTRNPMLLDSRPSDTTSTHPLTPLPVGSHNELETSTNVSSPVFAMFPIPNDSYSSCSHLFSPIAYQESDFDVISVDESVNMDQNVYNSAV</sequence>
<keyword evidence="9" id="KW-1185">Reference proteome</keyword>